<proteinExistence type="predicted"/>
<dbReference type="PANTHER" id="PTHR31964">
    <property type="entry name" value="ADENINE NUCLEOTIDE ALPHA HYDROLASES-LIKE SUPERFAMILY PROTEIN"/>
    <property type="match status" value="1"/>
</dbReference>
<feature type="domain" description="UspA" evidence="1">
    <location>
        <begin position="8"/>
        <end position="158"/>
    </location>
</feature>
<organism evidence="2 3">
    <name type="scientific">Umbelopsis ramanniana AG</name>
    <dbReference type="NCBI Taxonomy" id="1314678"/>
    <lineage>
        <taxon>Eukaryota</taxon>
        <taxon>Fungi</taxon>
        <taxon>Fungi incertae sedis</taxon>
        <taxon>Mucoromycota</taxon>
        <taxon>Mucoromycotina</taxon>
        <taxon>Umbelopsidomycetes</taxon>
        <taxon>Umbelopsidales</taxon>
        <taxon>Umbelopsidaceae</taxon>
        <taxon>Umbelopsis</taxon>
    </lineage>
</organism>
<dbReference type="PRINTS" id="PR01438">
    <property type="entry name" value="UNVRSLSTRESS"/>
</dbReference>
<accession>A0AAD5E8M8</accession>
<dbReference type="RefSeq" id="XP_051444437.1">
    <property type="nucleotide sequence ID" value="XM_051589203.1"/>
</dbReference>
<sequence length="166" mass="18542">MFKKTPMRMVIAVDNSSASRKAMSHGMAMADMLKDPPQVKIIYAIGLNPEQSKPIQFLDSLDRRNNMDIVEDSKGEVENIKGWLNEFSKKHGNYEFVTIQRHEPVGQIITQFLYDMPADMLVIGSSSRSSVSGMIKSLLGSTCEYCIRHSPCPVTIVKQSDTKAAD</sequence>
<dbReference type="InterPro" id="IPR006015">
    <property type="entry name" value="Universal_stress_UspA"/>
</dbReference>
<evidence type="ECO:0000313" key="2">
    <source>
        <dbReference type="EMBL" id="KAI8579433.1"/>
    </source>
</evidence>
<dbReference type="CDD" id="cd23659">
    <property type="entry name" value="USP_At3g01520-like"/>
    <property type="match status" value="1"/>
</dbReference>
<comment type="caution">
    <text evidence="2">The sequence shown here is derived from an EMBL/GenBank/DDBJ whole genome shotgun (WGS) entry which is preliminary data.</text>
</comment>
<dbReference type="GeneID" id="75914548"/>
<dbReference type="Proteomes" id="UP001206595">
    <property type="component" value="Unassembled WGS sequence"/>
</dbReference>
<keyword evidence="3" id="KW-1185">Reference proteome</keyword>
<evidence type="ECO:0000313" key="3">
    <source>
        <dbReference type="Proteomes" id="UP001206595"/>
    </source>
</evidence>
<reference evidence="2" key="1">
    <citation type="submission" date="2021-06" db="EMBL/GenBank/DDBJ databases">
        <authorList>
            <consortium name="DOE Joint Genome Institute"/>
            <person name="Mondo S.J."/>
            <person name="Amses K.R."/>
            <person name="Simmons D.R."/>
            <person name="Longcore J.E."/>
            <person name="Seto K."/>
            <person name="Alves G.H."/>
            <person name="Bonds A.E."/>
            <person name="Quandt C.A."/>
            <person name="Davis W.J."/>
            <person name="Chang Y."/>
            <person name="Letcher P.M."/>
            <person name="Powell M.J."/>
            <person name="Kuo A."/>
            <person name="Labutti K."/>
            <person name="Pangilinan J."/>
            <person name="Andreopoulos W."/>
            <person name="Tritt A."/>
            <person name="Riley R."/>
            <person name="Hundley H."/>
            <person name="Johnson J."/>
            <person name="Lipzen A."/>
            <person name="Barry K."/>
            <person name="Berbee M.L."/>
            <person name="Buchler N.E."/>
            <person name="Grigoriev I.V."/>
            <person name="Spatafora J.W."/>
            <person name="Stajich J.E."/>
            <person name="James T.Y."/>
        </authorList>
    </citation>
    <scope>NUCLEOTIDE SEQUENCE</scope>
    <source>
        <strain evidence="2">AG</strain>
    </source>
</reference>
<dbReference type="Pfam" id="PF00582">
    <property type="entry name" value="Usp"/>
    <property type="match status" value="1"/>
</dbReference>
<gene>
    <name evidence="2" type="ORF">K450DRAFT_242148</name>
</gene>
<dbReference type="Gene3D" id="3.40.50.620">
    <property type="entry name" value="HUPs"/>
    <property type="match status" value="1"/>
</dbReference>
<dbReference type="AlphaFoldDB" id="A0AAD5E8M8"/>
<dbReference type="SUPFAM" id="SSF52402">
    <property type="entry name" value="Adenine nucleotide alpha hydrolases-like"/>
    <property type="match status" value="1"/>
</dbReference>
<name>A0AAD5E8M8_UMBRA</name>
<dbReference type="InterPro" id="IPR006016">
    <property type="entry name" value="UspA"/>
</dbReference>
<dbReference type="PANTHER" id="PTHR31964:SF113">
    <property type="entry name" value="USPA DOMAIN-CONTAINING PROTEIN"/>
    <property type="match status" value="1"/>
</dbReference>
<reference evidence="2" key="2">
    <citation type="journal article" date="2022" name="Proc. Natl. Acad. Sci. U.S.A.">
        <title>Diploid-dominant life cycles characterize the early evolution of Fungi.</title>
        <authorList>
            <person name="Amses K.R."/>
            <person name="Simmons D.R."/>
            <person name="Longcore J.E."/>
            <person name="Mondo S.J."/>
            <person name="Seto K."/>
            <person name="Jeronimo G.H."/>
            <person name="Bonds A.E."/>
            <person name="Quandt C.A."/>
            <person name="Davis W.J."/>
            <person name="Chang Y."/>
            <person name="Federici B.A."/>
            <person name="Kuo A."/>
            <person name="LaButti K."/>
            <person name="Pangilinan J."/>
            <person name="Andreopoulos W."/>
            <person name="Tritt A."/>
            <person name="Riley R."/>
            <person name="Hundley H."/>
            <person name="Johnson J."/>
            <person name="Lipzen A."/>
            <person name="Barry K."/>
            <person name="Lang B.F."/>
            <person name="Cuomo C.A."/>
            <person name="Buchler N.E."/>
            <person name="Grigoriev I.V."/>
            <person name="Spatafora J.W."/>
            <person name="Stajich J.E."/>
            <person name="James T.Y."/>
        </authorList>
    </citation>
    <scope>NUCLEOTIDE SEQUENCE</scope>
    <source>
        <strain evidence="2">AG</strain>
    </source>
</reference>
<evidence type="ECO:0000259" key="1">
    <source>
        <dbReference type="Pfam" id="PF00582"/>
    </source>
</evidence>
<dbReference type="InterPro" id="IPR014729">
    <property type="entry name" value="Rossmann-like_a/b/a_fold"/>
</dbReference>
<protein>
    <recommendedName>
        <fullName evidence="1">UspA domain-containing protein</fullName>
    </recommendedName>
</protein>
<dbReference type="EMBL" id="MU620920">
    <property type="protein sequence ID" value="KAI8579433.1"/>
    <property type="molecule type" value="Genomic_DNA"/>
</dbReference>